<feature type="transmembrane region" description="Helical" evidence="1">
    <location>
        <begin position="30"/>
        <end position="52"/>
    </location>
</feature>
<feature type="transmembrane region" description="Helical" evidence="1">
    <location>
        <begin position="59"/>
        <end position="78"/>
    </location>
</feature>
<feature type="transmembrane region" description="Helical" evidence="1">
    <location>
        <begin position="90"/>
        <end position="108"/>
    </location>
</feature>
<keyword evidence="1" id="KW-1133">Transmembrane helix</keyword>
<accession>A0A2G9F8N7</accession>
<comment type="caution">
    <text evidence="2">The sequence shown here is derived from an EMBL/GenBank/DDBJ whole genome shotgun (WGS) entry which is preliminary data.</text>
</comment>
<dbReference type="RefSeq" id="WP_158410617.1">
    <property type="nucleotide sequence ID" value="NZ_CP056006.1"/>
</dbReference>
<evidence type="ECO:0000256" key="1">
    <source>
        <dbReference type="SAM" id="Phobius"/>
    </source>
</evidence>
<proteinExistence type="predicted"/>
<evidence type="ECO:0000313" key="2">
    <source>
        <dbReference type="EMBL" id="PIM89455.1"/>
    </source>
</evidence>
<feature type="transmembrane region" description="Helical" evidence="1">
    <location>
        <begin position="7"/>
        <end position="24"/>
    </location>
</feature>
<protein>
    <submittedName>
        <fullName evidence="2">Uncharacterized protein</fullName>
    </submittedName>
</protein>
<reference evidence="2 3" key="1">
    <citation type="submission" date="2017-08" db="EMBL/GenBank/DDBJ databases">
        <title>Analysis of Fusobacterium persistence and antibiotic response in human colorectal.</title>
        <authorList>
            <person name="Bullman S."/>
        </authorList>
    </citation>
    <scope>NUCLEOTIDE SEQUENCE [LARGE SCALE GENOMIC DNA]</scope>
    <source>
        <strain evidence="2 3">P2_CP</strain>
    </source>
</reference>
<keyword evidence="1" id="KW-0812">Transmembrane</keyword>
<evidence type="ECO:0000313" key="3">
    <source>
        <dbReference type="Proteomes" id="UP000230719"/>
    </source>
</evidence>
<name>A0A2G9F8N7_9FUSO</name>
<dbReference type="Proteomes" id="UP000230719">
    <property type="component" value="Unassembled WGS sequence"/>
</dbReference>
<sequence>MKFFIIEFLDLLLLSLFFVVLDFLKKFQNLDINIIVAYITIFKNSLIFFYLFKDKLNSYLFYVFRIILLIATTFFISFFNKVETNFFKTIIEYLFIFGPVSFLLYLIIKKDIKNKGIKIFSVIIYQFLLVCLLLEIAISIGYQ</sequence>
<dbReference type="EMBL" id="NPND01000028">
    <property type="protein sequence ID" value="PIM89455.1"/>
    <property type="molecule type" value="Genomic_DNA"/>
</dbReference>
<keyword evidence="1" id="KW-0472">Membrane</keyword>
<feature type="transmembrane region" description="Helical" evidence="1">
    <location>
        <begin position="120"/>
        <end position="142"/>
    </location>
</feature>
<organism evidence="2 3">
    <name type="scientific">Fusobacterium animalis</name>
    <dbReference type="NCBI Taxonomy" id="76859"/>
    <lineage>
        <taxon>Bacteria</taxon>
        <taxon>Fusobacteriati</taxon>
        <taxon>Fusobacteriota</taxon>
        <taxon>Fusobacteriia</taxon>
        <taxon>Fusobacteriales</taxon>
        <taxon>Fusobacteriaceae</taxon>
        <taxon>Fusobacterium</taxon>
    </lineage>
</organism>
<gene>
    <name evidence="2" type="ORF">CI114_08760</name>
</gene>
<dbReference type="AlphaFoldDB" id="A0A2G9F8N7"/>